<evidence type="ECO:0000256" key="7">
    <source>
        <dbReference type="ARBA" id="ARBA00023237"/>
    </source>
</evidence>
<comment type="caution">
    <text evidence="8">The sequence shown here is derived from an EMBL/GenBank/DDBJ whole genome shotgun (WGS) entry which is preliminary data.</text>
</comment>
<dbReference type="Pfam" id="PF02321">
    <property type="entry name" value="OEP"/>
    <property type="match status" value="2"/>
</dbReference>
<keyword evidence="3" id="KW-0813">Transport</keyword>
<dbReference type="GO" id="GO:0009279">
    <property type="term" value="C:cell outer membrane"/>
    <property type="evidence" value="ECO:0007669"/>
    <property type="project" value="UniProtKB-SubCell"/>
</dbReference>
<dbReference type="Gene3D" id="1.20.1600.10">
    <property type="entry name" value="Outer membrane efflux proteins (OEP)"/>
    <property type="match status" value="1"/>
</dbReference>
<dbReference type="Proteomes" id="UP000468707">
    <property type="component" value="Unassembled WGS sequence"/>
</dbReference>
<dbReference type="SUPFAM" id="SSF56954">
    <property type="entry name" value="Outer membrane efflux proteins (OEP)"/>
    <property type="match status" value="1"/>
</dbReference>
<evidence type="ECO:0000256" key="6">
    <source>
        <dbReference type="ARBA" id="ARBA00023136"/>
    </source>
</evidence>
<evidence type="ECO:0000256" key="5">
    <source>
        <dbReference type="ARBA" id="ARBA00022692"/>
    </source>
</evidence>
<keyword evidence="6" id="KW-0472">Membrane</keyword>
<evidence type="ECO:0000313" key="9">
    <source>
        <dbReference type="Proteomes" id="UP000468707"/>
    </source>
</evidence>
<name>A0A6I5L0N4_9FLAO</name>
<dbReference type="InterPro" id="IPR003423">
    <property type="entry name" value="OMP_efflux"/>
</dbReference>
<dbReference type="GO" id="GO:1990281">
    <property type="term" value="C:efflux pump complex"/>
    <property type="evidence" value="ECO:0007669"/>
    <property type="project" value="TreeGrafter"/>
</dbReference>
<dbReference type="PANTHER" id="PTHR30026:SF20">
    <property type="entry name" value="OUTER MEMBRANE PROTEIN TOLC"/>
    <property type="match status" value="1"/>
</dbReference>
<evidence type="ECO:0000313" key="8">
    <source>
        <dbReference type="EMBL" id="NDV43311.1"/>
    </source>
</evidence>
<evidence type="ECO:0000256" key="4">
    <source>
        <dbReference type="ARBA" id="ARBA00022452"/>
    </source>
</evidence>
<evidence type="ECO:0000256" key="1">
    <source>
        <dbReference type="ARBA" id="ARBA00004442"/>
    </source>
</evidence>
<dbReference type="InterPro" id="IPR051906">
    <property type="entry name" value="TolC-like"/>
</dbReference>
<comment type="similarity">
    <text evidence="2">Belongs to the outer membrane factor (OMF) (TC 1.B.17) family.</text>
</comment>
<dbReference type="GO" id="GO:0015562">
    <property type="term" value="F:efflux transmembrane transporter activity"/>
    <property type="evidence" value="ECO:0007669"/>
    <property type="project" value="InterPro"/>
</dbReference>
<evidence type="ECO:0000256" key="2">
    <source>
        <dbReference type="ARBA" id="ARBA00007613"/>
    </source>
</evidence>
<dbReference type="PANTHER" id="PTHR30026">
    <property type="entry name" value="OUTER MEMBRANE PROTEIN TOLC"/>
    <property type="match status" value="1"/>
</dbReference>
<keyword evidence="5" id="KW-0812">Transmembrane</keyword>
<sequence length="452" mass="50517">MKYKITLILLLIIVGASTAQMRKWTLQECVEYAVEHNLTIEQFEQDLENAKIDKSDAIGGLLPTLNASGSASKNVGFTIVSTSNVPVAGNQSTFNVNGQVSSNLTLFNGLRNIKQLQRAKLNAISSQYRLDNLKDDIRLNVANAYLLVLSGKEQLKTFKAQYAVTEQDLKKTRELVASGVLPQGDLLEIEATAANQEQQIVNGEGNVLIARVNLAQLLQLTDYENFDIAEEEFAIPPSDILKNSAKVIFDNALTFRNDIKFSESNVQLAEQDLKIAKGAYFPTLTGFFQYGTRYSDATSPLPDGNGGTFTPNFTQQLWIFDGISYGAQLNVPIFNGWSTRNNVKRSQISLEKAKVQFEQDKLALENTIQQAYVDVSTFEKAYEAALKTLEARSLAYDYAKERYDNGLMNAFDFSQAQARVDNAKADVIRTKYDYIFRLKILEFYFGLPISLN</sequence>
<keyword evidence="7" id="KW-0998">Cell outer membrane</keyword>
<comment type="subcellular location">
    <subcellularLocation>
        <location evidence="1">Cell outer membrane</location>
    </subcellularLocation>
</comment>
<evidence type="ECO:0000256" key="3">
    <source>
        <dbReference type="ARBA" id="ARBA00022448"/>
    </source>
</evidence>
<proteinExistence type="inferred from homology"/>
<accession>A0A6I5L0N4</accession>
<reference evidence="8 9" key="1">
    <citation type="submission" date="2020-01" db="EMBL/GenBank/DDBJ databases">
        <title>Muricauda sediminis sp.nov. 40Bstr401.</title>
        <authorList>
            <person name="Xue Z."/>
            <person name="Zhu S."/>
            <person name="Ren N."/>
            <person name="Chen T."/>
            <person name="Chen X."/>
            <person name="Chen J."/>
            <person name="Yang J."/>
        </authorList>
    </citation>
    <scope>NUCLEOTIDE SEQUENCE [LARGE SCALE GENOMIC DNA]</scope>
    <source>
        <strain evidence="8 9">40Bstr401</strain>
    </source>
</reference>
<keyword evidence="9" id="KW-1185">Reference proteome</keyword>
<keyword evidence="4" id="KW-1134">Transmembrane beta strand</keyword>
<organism evidence="8 9">
    <name type="scientific">Flagellimonas sediminis</name>
    <dbReference type="NCBI Taxonomy" id="2696468"/>
    <lineage>
        <taxon>Bacteria</taxon>
        <taxon>Pseudomonadati</taxon>
        <taxon>Bacteroidota</taxon>
        <taxon>Flavobacteriia</taxon>
        <taxon>Flavobacteriales</taxon>
        <taxon>Flavobacteriaceae</taxon>
        <taxon>Flagellimonas</taxon>
    </lineage>
</organism>
<dbReference type="AlphaFoldDB" id="A0A6I5L0N4"/>
<dbReference type="RefSeq" id="WP_163634807.1">
    <property type="nucleotide sequence ID" value="NZ_JAAAMI010000003.1"/>
</dbReference>
<gene>
    <name evidence="8" type="ORF">GTK07_08220</name>
</gene>
<dbReference type="GO" id="GO:0015288">
    <property type="term" value="F:porin activity"/>
    <property type="evidence" value="ECO:0007669"/>
    <property type="project" value="TreeGrafter"/>
</dbReference>
<protein>
    <submittedName>
        <fullName evidence="8">TolC family protein</fullName>
    </submittedName>
</protein>
<dbReference type="EMBL" id="JAAAMI010000003">
    <property type="protein sequence ID" value="NDV43311.1"/>
    <property type="molecule type" value="Genomic_DNA"/>
</dbReference>